<proteinExistence type="predicted"/>
<name>A0A6C0CP82_9ZZZZ</name>
<dbReference type="AlphaFoldDB" id="A0A6C0CP82"/>
<feature type="compositionally biased region" description="Basic and acidic residues" evidence="1">
    <location>
        <begin position="124"/>
        <end position="133"/>
    </location>
</feature>
<protein>
    <submittedName>
        <fullName evidence="2">Uncharacterized protein</fullName>
    </submittedName>
</protein>
<accession>A0A6C0CP82</accession>
<organism evidence="2">
    <name type="scientific">viral metagenome</name>
    <dbReference type="NCBI Taxonomy" id="1070528"/>
    <lineage>
        <taxon>unclassified sequences</taxon>
        <taxon>metagenomes</taxon>
        <taxon>organismal metagenomes</taxon>
    </lineage>
</organism>
<reference evidence="2" key="1">
    <citation type="journal article" date="2020" name="Nature">
        <title>Giant virus diversity and host interactions through global metagenomics.</title>
        <authorList>
            <person name="Schulz F."/>
            <person name="Roux S."/>
            <person name="Paez-Espino D."/>
            <person name="Jungbluth S."/>
            <person name="Walsh D.A."/>
            <person name="Denef V.J."/>
            <person name="McMahon K.D."/>
            <person name="Konstantinidis K.T."/>
            <person name="Eloe-Fadrosh E.A."/>
            <person name="Kyrpides N.C."/>
            <person name="Woyke T."/>
        </authorList>
    </citation>
    <scope>NUCLEOTIDE SEQUENCE</scope>
    <source>
        <strain evidence="2">GVMAG-M-3300021375-17</strain>
    </source>
</reference>
<feature type="region of interest" description="Disordered" evidence="1">
    <location>
        <begin position="114"/>
        <end position="146"/>
    </location>
</feature>
<evidence type="ECO:0000313" key="2">
    <source>
        <dbReference type="EMBL" id="QHT05529.1"/>
    </source>
</evidence>
<evidence type="ECO:0000256" key="1">
    <source>
        <dbReference type="SAM" id="MobiDB-lite"/>
    </source>
</evidence>
<sequence>MNSSVTEEPIELNLDDILERENTHNKTESWNKLNKTSKIQKLHQYSEKYGKEHKYSAKEINQLKRFFSDMLDKKKLQKTKEVVYNKITQEITDVPGLFLHPSSRTFTLKADKTRQSTLKSLGPTKRDISDRKKPTVHVIEDESSEK</sequence>
<dbReference type="EMBL" id="MN739456">
    <property type="protein sequence ID" value="QHT05529.1"/>
    <property type="molecule type" value="Genomic_DNA"/>
</dbReference>